<feature type="signal peptide" evidence="1">
    <location>
        <begin position="1"/>
        <end position="19"/>
    </location>
</feature>
<evidence type="ECO:0000313" key="3">
    <source>
        <dbReference type="MGI" id="MGI:95956"/>
    </source>
</evidence>
<name>G3UYB6_MOUSE</name>
<feature type="chain" id="PRO_5003457044" evidence="1">
    <location>
        <begin position="20"/>
        <end position="45"/>
    </location>
</feature>
<protein>
    <submittedName>
        <fullName evidence="2">Histocompatibility 2, T region locus 22</fullName>
    </submittedName>
</protein>
<reference evidence="2" key="3">
    <citation type="submission" date="2025-08" db="UniProtKB">
        <authorList>
            <consortium name="Ensembl"/>
        </authorList>
    </citation>
    <scope>IDENTIFICATION</scope>
    <source>
        <strain evidence="2">C57BL/6J</strain>
    </source>
</reference>
<keyword evidence="4" id="KW-1185">Reference proteome</keyword>
<reference evidence="2 4" key="2">
    <citation type="journal article" date="2011" name="PLoS Biol.">
        <title>Modernizing reference genome assemblies.</title>
        <authorList>
            <person name="Church D.M."/>
            <person name="Schneider V.A."/>
            <person name="Graves T."/>
            <person name="Auger K."/>
            <person name="Cunningham F."/>
            <person name="Bouk N."/>
            <person name="Chen H.C."/>
            <person name="Agarwala R."/>
            <person name="McLaren W.M."/>
            <person name="Ritchie G.R."/>
            <person name="Albracht D."/>
            <person name="Kremitzki M."/>
            <person name="Rock S."/>
            <person name="Kotkiewicz H."/>
            <person name="Kremitzki C."/>
            <person name="Wollam A."/>
            <person name="Trani L."/>
            <person name="Fulton L."/>
            <person name="Fulton R."/>
            <person name="Matthews L."/>
            <person name="Whitehead S."/>
            <person name="Chow W."/>
            <person name="Torrance J."/>
            <person name="Dunn M."/>
            <person name="Harden G."/>
            <person name="Threadgold G."/>
            <person name="Wood J."/>
            <person name="Collins J."/>
            <person name="Heath P."/>
            <person name="Griffiths G."/>
            <person name="Pelan S."/>
            <person name="Grafham D."/>
            <person name="Eichler E.E."/>
            <person name="Weinstock G."/>
            <person name="Mardis E.R."/>
            <person name="Wilson R.K."/>
            <person name="Howe K."/>
            <person name="Flicek P."/>
            <person name="Hubbard T."/>
        </authorList>
    </citation>
    <scope>NUCLEOTIDE SEQUENCE [LARGE SCALE GENOMIC DNA]</scope>
    <source>
        <strain evidence="2 4">C57BL/6J</strain>
    </source>
</reference>
<organism evidence="2 4">
    <name type="scientific">Mus musculus</name>
    <name type="common">Mouse</name>
    <dbReference type="NCBI Taxonomy" id="10090"/>
    <lineage>
        <taxon>Eukaryota</taxon>
        <taxon>Metazoa</taxon>
        <taxon>Chordata</taxon>
        <taxon>Craniata</taxon>
        <taxon>Vertebrata</taxon>
        <taxon>Euteleostomi</taxon>
        <taxon>Mammalia</taxon>
        <taxon>Eutheria</taxon>
        <taxon>Euarchontoglires</taxon>
        <taxon>Glires</taxon>
        <taxon>Rodentia</taxon>
        <taxon>Myomorpha</taxon>
        <taxon>Muroidea</taxon>
        <taxon>Muridae</taxon>
        <taxon>Murinae</taxon>
        <taxon>Mus</taxon>
        <taxon>Mus</taxon>
    </lineage>
</organism>
<dbReference type="AGR" id="MGI:95956"/>
<proteinExistence type="predicted"/>
<evidence type="ECO:0000313" key="2">
    <source>
        <dbReference type="Ensembl" id="ENSMUSP00000134019.2"/>
    </source>
</evidence>
<reference evidence="2" key="4">
    <citation type="submission" date="2025-09" db="UniProtKB">
        <authorList>
            <consortium name="Ensembl"/>
        </authorList>
    </citation>
    <scope>IDENTIFICATION</scope>
    <source>
        <strain evidence="2">C57BL/6J</strain>
    </source>
</reference>
<sequence>MSWVLRAAVVCALLLQLDARPSWTRIPLGISTPLCPGLALGSPGS</sequence>
<accession>G3UYB6</accession>
<dbReference type="HOGENOM" id="CLU_3207447_0_0_1"/>
<evidence type="ECO:0000256" key="1">
    <source>
        <dbReference type="SAM" id="SignalP"/>
    </source>
</evidence>
<dbReference type="Proteomes" id="UP000000589">
    <property type="component" value="Chromosome 17"/>
</dbReference>
<dbReference type="Bgee" id="ENSMUSG00000056116">
    <property type="expression patterns" value="Expressed in cranial cartilage and 136 other cell types or tissues"/>
</dbReference>
<evidence type="ECO:0000313" key="4">
    <source>
        <dbReference type="Proteomes" id="UP000000589"/>
    </source>
</evidence>
<gene>
    <name evidence="2 3" type="primary">H2-T22</name>
</gene>
<keyword evidence="1" id="KW-0732">Signal</keyword>
<dbReference type="ExpressionAtlas" id="G3UYB6">
    <property type="expression patterns" value="baseline and differential"/>
</dbReference>
<dbReference type="VEuPathDB" id="HostDB:ENSMUSG00000056116"/>
<dbReference type="Ensembl" id="ENSMUST00000173280.2">
    <property type="protein sequence ID" value="ENSMUSP00000134019.2"/>
    <property type="gene ID" value="ENSMUSG00000056116.19"/>
</dbReference>
<dbReference type="MGI" id="MGI:95956">
    <property type="gene designation" value="H2-T22"/>
</dbReference>
<reference evidence="2 4" key="1">
    <citation type="journal article" date="2009" name="PLoS Biol.">
        <title>Lineage-specific biology revealed by a finished genome assembly of the mouse.</title>
        <authorList>
            <consortium name="Mouse Genome Sequencing Consortium"/>
            <person name="Church D.M."/>
            <person name="Goodstadt L."/>
            <person name="Hillier L.W."/>
            <person name="Zody M.C."/>
            <person name="Goldstein S."/>
            <person name="She X."/>
            <person name="Bult C.J."/>
            <person name="Agarwala R."/>
            <person name="Cherry J.L."/>
            <person name="DiCuccio M."/>
            <person name="Hlavina W."/>
            <person name="Kapustin Y."/>
            <person name="Meric P."/>
            <person name="Maglott D."/>
            <person name="Birtle Z."/>
            <person name="Marques A.C."/>
            <person name="Graves T."/>
            <person name="Zhou S."/>
            <person name="Teague B."/>
            <person name="Potamousis K."/>
            <person name="Churas C."/>
            <person name="Place M."/>
            <person name="Herschleb J."/>
            <person name="Runnheim R."/>
            <person name="Forrest D."/>
            <person name="Amos-Landgraf J."/>
            <person name="Schwartz D.C."/>
            <person name="Cheng Z."/>
            <person name="Lindblad-Toh K."/>
            <person name="Eichler E.E."/>
            <person name="Ponting C.P."/>
        </authorList>
    </citation>
    <scope>NUCLEOTIDE SEQUENCE [LARGE SCALE GENOMIC DNA]</scope>
    <source>
        <strain evidence="2 4">C57BL/6J</strain>
    </source>
</reference>
<dbReference type="AlphaFoldDB" id="G3UYB6"/>
<dbReference type="GeneTree" id="ENSGT01120000271826"/>